<dbReference type="AlphaFoldDB" id="M5FWT9"/>
<reference evidence="2 3" key="1">
    <citation type="journal article" date="2012" name="Science">
        <title>The Paleozoic origin of enzymatic lignin decomposition reconstructed from 31 fungal genomes.</title>
        <authorList>
            <person name="Floudas D."/>
            <person name="Binder M."/>
            <person name="Riley R."/>
            <person name="Barry K."/>
            <person name="Blanchette R.A."/>
            <person name="Henrissat B."/>
            <person name="Martinez A.T."/>
            <person name="Otillar R."/>
            <person name="Spatafora J.W."/>
            <person name="Yadav J.S."/>
            <person name="Aerts A."/>
            <person name="Benoit I."/>
            <person name="Boyd A."/>
            <person name="Carlson A."/>
            <person name="Copeland A."/>
            <person name="Coutinho P.M."/>
            <person name="de Vries R.P."/>
            <person name="Ferreira P."/>
            <person name="Findley K."/>
            <person name="Foster B."/>
            <person name="Gaskell J."/>
            <person name="Glotzer D."/>
            <person name="Gorecki P."/>
            <person name="Heitman J."/>
            <person name="Hesse C."/>
            <person name="Hori C."/>
            <person name="Igarashi K."/>
            <person name="Jurgens J.A."/>
            <person name="Kallen N."/>
            <person name="Kersten P."/>
            <person name="Kohler A."/>
            <person name="Kuees U."/>
            <person name="Kumar T.K.A."/>
            <person name="Kuo A."/>
            <person name="LaButti K."/>
            <person name="Larrondo L.F."/>
            <person name="Lindquist E."/>
            <person name="Ling A."/>
            <person name="Lombard V."/>
            <person name="Lucas S."/>
            <person name="Lundell T."/>
            <person name="Martin R."/>
            <person name="McLaughlin D.J."/>
            <person name="Morgenstern I."/>
            <person name="Morin E."/>
            <person name="Murat C."/>
            <person name="Nagy L.G."/>
            <person name="Nolan M."/>
            <person name="Ohm R.A."/>
            <person name="Patyshakuliyeva A."/>
            <person name="Rokas A."/>
            <person name="Ruiz-Duenas F.J."/>
            <person name="Sabat G."/>
            <person name="Salamov A."/>
            <person name="Samejima M."/>
            <person name="Schmutz J."/>
            <person name="Slot J.C."/>
            <person name="St John F."/>
            <person name="Stenlid J."/>
            <person name="Sun H."/>
            <person name="Sun S."/>
            <person name="Syed K."/>
            <person name="Tsang A."/>
            <person name="Wiebenga A."/>
            <person name="Young D."/>
            <person name="Pisabarro A."/>
            <person name="Eastwood D.C."/>
            <person name="Martin F."/>
            <person name="Cullen D."/>
            <person name="Grigoriev I.V."/>
            <person name="Hibbett D.S."/>
        </authorList>
    </citation>
    <scope>NUCLEOTIDE SEQUENCE [LARGE SCALE GENOMIC DNA]</scope>
    <source>
        <strain evidence="2 3">DJM-731 SS1</strain>
    </source>
</reference>
<dbReference type="InterPro" id="IPR040976">
    <property type="entry name" value="Pkinase_fungal"/>
</dbReference>
<proteinExistence type="predicted"/>
<name>M5FWT9_DACPD</name>
<accession>M5FWT9</accession>
<dbReference type="HOGENOM" id="CLU_2096798_0_0_1"/>
<sequence>MSRVGAVVLEEVDIAKGSEFDLGIDPTVVRLSGGNHEFKISFGDGASRTYTPTKLLFNQRAQYIRGSATRIFLVRDENDIKAVLKDSWRDSVVPRKSIFSTISSKPSRGICRTTIL</sequence>
<dbReference type="Pfam" id="PF17667">
    <property type="entry name" value="Pkinase_fungal"/>
    <property type="match status" value="1"/>
</dbReference>
<feature type="domain" description="Fungal-type protein kinase" evidence="1">
    <location>
        <begin position="18"/>
        <end position="91"/>
    </location>
</feature>
<evidence type="ECO:0000313" key="3">
    <source>
        <dbReference type="Proteomes" id="UP000030653"/>
    </source>
</evidence>
<dbReference type="Proteomes" id="UP000030653">
    <property type="component" value="Unassembled WGS sequence"/>
</dbReference>
<evidence type="ECO:0000313" key="2">
    <source>
        <dbReference type="EMBL" id="EJT97911.1"/>
    </source>
</evidence>
<dbReference type="EMBL" id="JH795875">
    <property type="protein sequence ID" value="EJT97911.1"/>
    <property type="molecule type" value="Genomic_DNA"/>
</dbReference>
<protein>
    <recommendedName>
        <fullName evidence="1">Fungal-type protein kinase domain-containing protein</fullName>
    </recommendedName>
</protein>
<gene>
    <name evidence="2" type="ORF">DACRYDRAFT_111430</name>
</gene>
<organism evidence="2 3">
    <name type="scientific">Dacryopinax primogenitus (strain DJM 731)</name>
    <name type="common">Brown rot fungus</name>
    <dbReference type="NCBI Taxonomy" id="1858805"/>
    <lineage>
        <taxon>Eukaryota</taxon>
        <taxon>Fungi</taxon>
        <taxon>Dikarya</taxon>
        <taxon>Basidiomycota</taxon>
        <taxon>Agaricomycotina</taxon>
        <taxon>Dacrymycetes</taxon>
        <taxon>Dacrymycetales</taxon>
        <taxon>Dacrymycetaceae</taxon>
        <taxon>Dacryopinax</taxon>
    </lineage>
</organism>
<dbReference type="GeneID" id="63684299"/>
<dbReference type="OrthoDB" id="3260094at2759"/>
<evidence type="ECO:0000259" key="1">
    <source>
        <dbReference type="Pfam" id="PF17667"/>
    </source>
</evidence>
<dbReference type="RefSeq" id="XP_040624809.1">
    <property type="nucleotide sequence ID" value="XM_040769237.1"/>
</dbReference>
<keyword evidence="3" id="KW-1185">Reference proteome</keyword>